<dbReference type="Pfam" id="PF08459">
    <property type="entry name" value="UvrC_RNaseH_dom"/>
    <property type="match status" value="1"/>
</dbReference>
<name>A0A382U3L8_9ZZZZ</name>
<dbReference type="AlphaFoldDB" id="A0A382U3L8"/>
<dbReference type="EMBL" id="UINC01140899">
    <property type="protein sequence ID" value="SVD28311.1"/>
    <property type="molecule type" value="Genomic_DNA"/>
</dbReference>
<dbReference type="GO" id="GO:0009381">
    <property type="term" value="F:excinuclease ABC activity"/>
    <property type="evidence" value="ECO:0007669"/>
    <property type="project" value="InterPro"/>
</dbReference>
<dbReference type="InterPro" id="IPR038476">
    <property type="entry name" value="UvrC_RNase_H_dom_sf"/>
</dbReference>
<feature type="non-terminal residue" evidence="2">
    <location>
        <position position="1"/>
    </location>
</feature>
<protein>
    <recommendedName>
        <fullName evidence="1">UvrC family homology region profile domain-containing protein</fullName>
    </recommendedName>
</protein>
<organism evidence="2">
    <name type="scientific">marine metagenome</name>
    <dbReference type="NCBI Taxonomy" id="408172"/>
    <lineage>
        <taxon>unclassified sequences</taxon>
        <taxon>metagenomes</taxon>
        <taxon>ecological metagenomes</taxon>
    </lineage>
</organism>
<dbReference type="PANTHER" id="PTHR30562">
    <property type="entry name" value="UVRC/OXIDOREDUCTASE"/>
    <property type="match status" value="1"/>
</dbReference>
<dbReference type="InterPro" id="IPR001162">
    <property type="entry name" value="UvrC_RNase_H_dom"/>
</dbReference>
<sequence>IRDCKDSFFKNRKRPCLQHEIGRCSAPCVNEISRRDYLKDVDQAMDLLNGKGNDLLEVFYLEMDSHSSNKSYEKAADYRNKISSLREIQRDQSIAGYSTDRDAISISHSGKIIKIGVTSVRGGWIVSHKNFSEKNALLKEGLLDSFLASYYTSEVTCPNTILVAEELNDKNTLQIALSEFHKKKIHIRTRFRNKDIGLMKICQSNTDLYLKRRKRSTKNLEDLFISLKEKLNLNEDINLIESYDISHLSGRNALAGQVTYNSRGKVKDLYKIYNISSKNSGNDIGSMQEVIERRFS</sequence>
<gene>
    <name evidence="2" type="ORF">METZ01_LOCUS381165</name>
</gene>
<reference evidence="2" key="1">
    <citation type="submission" date="2018-05" db="EMBL/GenBank/DDBJ databases">
        <authorList>
            <person name="Lanie J.A."/>
            <person name="Ng W.-L."/>
            <person name="Kazmierczak K.M."/>
            <person name="Andrzejewski T.M."/>
            <person name="Davidsen T.M."/>
            <person name="Wayne K.J."/>
            <person name="Tettelin H."/>
            <person name="Glass J.I."/>
            <person name="Rusch D."/>
            <person name="Podicherti R."/>
            <person name="Tsui H.-C.T."/>
            <person name="Winkler M.E."/>
        </authorList>
    </citation>
    <scope>NUCLEOTIDE SEQUENCE</scope>
</reference>
<proteinExistence type="predicted"/>
<feature type="non-terminal residue" evidence="2">
    <location>
        <position position="296"/>
    </location>
</feature>
<accession>A0A382U3L8</accession>
<dbReference type="Gene3D" id="3.30.420.340">
    <property type="entry name" value="UvrC, RNAse H endonuclease domain"/>
    <property type="match status" value="1"/>
</dbReference>
<evidence type="ECO:0000313" key="2">
    <source>
        <dbReference type="EMBL" id="SVD28311.1"/>
    </source>
</evidence>
<dbReference type="SUPFAM" id="SSF46600">
    <property type="entry name" value="C-terminal UvrC-binding domain of UvrB"/>
    <property type="match status" value="1"/>
</dbReference>
<feature type="domain" description="UvrC family homology region profile" evidence="1">
    <location>
        <begin position="140"/>
        <end position="296"/>
    </location>
</feature>
<dbReference type="InterPro" id="IPR050066">
    <property type="entry name" value="UvrABC_protein_C"/>
</dbReference>
<dbReference type="GO" id="GO:0009380">
    <property type="term" value="C:excinuclease repair complex"/>
    <property type="evidence" value="ECO:0007669"/>
    <property type="project" value="TreeGrafter"/>
</dbReference>
<evidence type="ECO:0000259" key="1">
    <source>
        <dbReference type="PROSITE" id="PS50165"/>
    </source>
</evidence>
<dbReference type="PROSITE" id="PS50165">
    <property type="entry name" value="UVRC"/>
    <property type="match status" value="1"/>
</dbReference>
<dbReference type="InterPro" id="IPR036876">
    <property type="entry name" value="UVR_dom_sf"/>
</dbReference>
<dbReference type="Pfam" id="PF22920">
    <property type="entry name" value="UvrC_RNaseH"/>
    <property type="match status" value="1"/>
</dbReference>
<dbReference type="PANTHER" id="PTHR30562:SF1">
    <property type="entry name" value="UVRABC SYSTEM PROTEIN C"/>
    <property type="match status" value="1"/>
</dbReference>
<dbReference type="GO" id="GO:0006974">
    <property type="term" value="P:DNA damage response"/>
    <property type="evidence" value="ECO:0007669"/>
    <property type="project" value="TreeGrafter"/>
</dbReference>